<proteinExistence type="inferred from homology"/>
<feature type="region of interest" description="Disordered" evidence="2">
    <location>
        <begin position="89"/>
        <end position="111"/>
    </location>
</feature>
<dbReference type="PANTHER" id="PTHR43300:SF11">
    <property type="entry name" value="ACETYLTRANSFERASE RV3034C-RELATED"/>
    <property type="match status" value="1"/>
</dbReference>
<dbReference type="SUPFAM" id="SSF51161">
    <property type="entry name" value="Trimeric LpxA-like enzymes"/>
    <property type="match status" value="1"/>
</dbReference>
<dbReference type="InterPro" id="IPR011004">
    <property type="entry name" value="Trimer_LpxA-like_sf"/>
</dbReference>
<organism evidence="3 4">
    <name type="scientific">Tsuneonella deserti</name>
    <dbReference type="NCBI Taxonomy" id="2035528"/>
    <lineage>
        <taxon>Bacteria</taxon>
        <taxon>Pseudomonadati</taxon>
        <taxon>Pseudomonadota</taxon>
        <taxon>Alphaproteobacteria</taxon>
        <taxon>Sphingomonadales</taxon>
        <taxon>Erythrobacteraceae</taxon>
        <taxon>Tsuneonella</taxon>
    </lineage>
</organism>
<comment type="caution">
    <text evidence="3">The sequence shown here is derived from an EMBL/GenBank/DDBJ whole genome shotgun (WGS) entry which is preliminary data.</text>
</comment>
<comment type="similarity">
    <text evidence="1">Belongs to the transferase hexapeptide repeat family.</text>
</comment>
<dbReference type="Pfam" id="PF00132">
    <property type="entry name" value="Hexapep"/>
    <property type="match status" value="1"/>
</dbReference>
<evidence type="ECO:0000256" key="2">
    <source>
        <dbReference type="SAM" id="MobiDB-lite"/>
    </source>
</evidence>
<keyword evidence="4" id="KW-1185">Reference proteome</keyword>
<dbReference type="Gene3D" id="2.160.10.10">
    <property type="entry name" value="Hexapeptide repeat proteins"/>
    <property type="match status" value="1"/>
</dbReference>
<accession>A0ABQ1S8M4</accession>
<evidence type="ECO:0000313" key="4">
    <source>
        <dbReference type="Proteomes" id="UP000619041"/>
    </source>
</evidence>
<gene>
    <name evidence="3" type="ORF">GCM10011515_14890</name>
</gene>
<evidence type="ECO:0008006" key="5">
    <source>
        <dbReference type="Google" id="ProtNLM"/>
    </source>
</evidence>
<sequence>MRRFFWGSKVARTAWIHPTASVDRTFPGGIEIGDSVWIGPFAMVLSHDMARGVYRSTRIGARTVIGARAVIMPGATIGDDCVIEPGAVVSSDVPNGSHASGNPARVRKGTS</sequence>
<protein>
    <recommendedName>
        <fullName evidence="5">Acyltransferase</fullName>
    </recommendedName>
</protein>
<dbReference type="Proteomes" id="UP000619041">
    <property type="component" value="Unassembled WGS sequence"/>
</dbReference>
<dbReference type="InterPro" id="IPR001451">
    <property type="entry name" value="Hexapep"/>
</dbReference>
<dbReference type="InterPro" id="IPR050179">
    <property type="entry name" value="Trans_hexapeptide_repeat"/>
</dbReference>
<name>A0ABQ1S8M4_9SPHN</name>
<reference evidence="4" key="1">
    <citation type="journal article" date="2019" name="Int. J. Syst. Evol. Microbiol.">
        <title>The Global Catalogue of Microorganisms (GCM) 10K type strain sequencing project: providing services to taxonomists for standard genome sequencing and annotation.</title>
        <authorList>
            <consortium name="The Broad Institute Genomics Platform"/>
            <consortium name="The Broad Institute Genome Sequencing Center for Infectious Disease"/>
            <person name="Wu L."/>
            <person name="Ma J."/>
        </authorList>
    </citation>
    <scope>NUCLEOTIDE SEQUENCE [LARGE SCALE GENOMIC DNA]</scope>
    <source>
        <strain evidence="4">CGMCC 1.15959</strain>
    </source>
</reference>
<dbReference type="PANTHER" id="PTHR43300">
    <property type="entry name" value="ACETYLTRANSFERASE"/>
    <property type="match status" value="1"/>
</dbReference>
<dbReference type="EMBL" id="BMKL01000001">
    <property type="protein sequence ID" value="GGD95982.1"/>
    <property type="molecule type" value="Genomic_DNA"/>
</dbReference>
<evidence type="ECO:0000256" key="1">
    <source>
        <dbReference type="ARBA" id="ARBA00007274"/>
    </source>
</evidence>
<evidence type="ECO:0000313" key="3">
    <source>
        <dbReference type="EMBL" id="GGD95982.1"/>
    </source>
</evidence>